<accession>A0A1E7LYR0</accession>
<evidence type="ECO:0000313" key="2">
    <source>
        <dbReference type="Proteomes" id="UP000175971"/>
    </source>
</evidence>
<dbReference type="OrthoDB" id="4283504at2"/>
<dbReference type="Proteomes" id="UP000175971">
    <property type="component" value="Unassembled WGS sequence"/>
</dbReference>
<dbReference type="InterPro" id="IPR036689">
    <property type="entry name" value="ESAT-6-like_sf"/>
</dbReference>
<protein>
    <recommendedName>
        <fullName evidence="3">WXG100 family type VII secretion target</fullName>
    </recommendedName>
</protein>
<dbReference type="PATRIC" id="fig|518642.7.peg.3207"/>
<dbReference type="EMBL" id="LJGZ01000013">
    <property type="protein sequence ID" value="OEV21286.1"/>
    <property type="molecule type" value="Genomic_DNA"/>
</dbReference>
<gene>
    <name evidence="1" type="ORF">AN221_08100</name>
</gene>
<reference evidence="1 2" key="1">
    <citation type="journal article" date="2016" name="Front. Microbiol.">
        <title>Comparative Genomics Analysis of Streptomyces Species Reveals Their Adaptation to the Marine Environment and Their Diversity at the Genomic Level.</title>
        <authorList>
            <person name="Tian X."/>
            <person name="Zhang Z."/>
            <person name="Yang T."/>
            <person name="Chen M."/>
            <person name="Li J."/>
            <person name="Chen F."/>
            <person name="Yang J."/>
            <person name="Li W."/>
            <person name="Zhang B."/>
            <person name="Zhang Z."/>
            <person name="Wu J."/>
            <person name="Zhang C."/>
            <person name="Long L."/>
            <person name="Xiao J."/>
        </authorList>
    </citation>
    <scope>NUCLEOTIDE SEQUENCE [LARGE SCALE GENOMIC DNA]</scope>
    <source>
        <strain evidence="1 2">SCSIO M10372</strain>
    </source>
</reference>
<dbReference type="SUPFAM" id="SSF140453">
    <property type="entry name" value="EsxAB dimer-like"/>
    <property type="match status" value="1"/>
</dbReference>
<evidence type="ECO:0008006" key="3">
    <source>
        <dbReference type="Google" id="ProtNLM"/>
    </source>
</evidence>
<name>A0A1E7LYR0_9ACTN</name>
<keyword evidence="2" id="KW-1185">Reference proteome</keyword>
<proteinExistence type="predicted"/>
<comment type="caution">
    <text evidence="1">The sequence shown here is derived from an EMBL/GenBank/DDBJ whole genome shotgun (WGS) entry which is preliminary data.</text>
</comment>
<evidence type="ECO:0000313" key="1">
    <source>
        <dbReference type="EMBL" id="OEV21286.1"/>
    </source>
</evidence>
<dbReference type="RefSeq" id="WP_018488792.1">
    <property type="nucleotide sequence ID" value="NZ_LJGZ01000013.1"/>
</dbReference>
<dbReference type="Pfam" id="PF06013">
    <property type="entry name" value="WXG100"/>
    <property type="match status" value="1"/>
</dbReference>
<dbReference type="GeneID" id="97340326"/>
<dbReference type="InterPro" id="IPR010310">
    <property type="entry name" value="T7SS_ESAT-6-like"/>
</dbReference>
<dbReference type="Gene3D" id="1.10.287.1060">
    <property type="entry name" value="ESAT-6-like"/>
    <property type="match status" value="1"/>
</dbReference>
<organism evidence="1 2">
    <name type="scientific">Streptomyces nanshensis</name>
    <dbReference type="NCBI Taxonomy" id="518642"/>
    <lineage>
        <taxon>Bacteria</taxon>
        <taxon>Bacillati</taxon>
        <taxon>Actinomycetota</taxon>
        <taxon>Actinomycetes</taxon>
        <taxon>Kitasatosporales</taxon>
        <taxon>Streptomycetaceae</taxon>
        <taxon>Streptomyces</taxon>
    </lineage>
</organism>
<dbReference type="AlphaFoldDB" id="A0A1E7LYR0"/>
<sequence length="120" mass="12843">MSADQKVSAEALLRLENALTERFDSVKGQLRQLHATIDSLEGAWKGIGAGHFNQKQTQINNAMVGIGNELLRFQEAIKAARTISGNTEDEIKAALMGVDVVDGYSGDAAATARTSNLNNL</sequence>